<dbReference type="Proteomes" id="UP000230586">
    <property type="component" value="Unassembled WGS sequence"/>
</dbReference>
<keyword evidence="5" id="KW-0808">Transferase</keyword>
<evidence type="ECO:0000313" key="9">
    <source>
        <dbReference type="Proteomes" id="UP000230586"/>
    </source>
</evidence>
<dbReference type="GO" id="GO:0006450">
    <property type="term" value="P:regulation of translational fidelity"/>
    <property type="evidence" value="ECO:0007669"/>
    <property type="project" value="TreeGrafter"/>
</dbReference>
<comment type="caution">
    <text evidence="8">The sequence shown here is derived from an EMBL/GenBank/DDBJ whole genome shotgun (WGS) entry which is preliminary data.</text>
</comment>
<dbReference type="GO" id="GO:0005737">
    <property type="term" value="C:cytoplasm"/>
    <property type="evidence" value="ECO:0007669"/>
    <property type="project" value="UniProtKB-SubCell"/>
</dbReference>
<dbReference type="GO" id="GO:0061710">
    <property type="term" value="F:L-threonylcarbamoyladenylate synthase"/>
    <property type="evidence" value="ECO:0007669"/>
    <property type="project" value="UniProtKB-EC"/>
</dbReference>
<evidence type="ECO:0000256" key="6">
    <source>
        <dbReference type="ARBA" id="ARBA00048366"/>
    </source>
</evidence>
<evidence type="ECO:0000256" key="3">
    <source>
        <dbReference type="ARBA" id="ARBA00012584"/>
    </source>
</evidence>
<comment type="similarity">
    <text evidence="2">Belongs to the SUA5 family.</text>
</comment>
<dbReference type="PROSITE" id="PS51163">
    <property type="entry name" value="YRDC"/>
    <property type="match status" value="1"/>
</dbReference>
<dbReference type="EC" id="2.7.7.87" evidence="3"/>
<keyword evidence="4" id="KW-0963">Cytoplasm</keyword>
<dbReference type="EMBL" id="PEXX01000025">
    <property type="protein sequence ID" value="PIU10776.1"/>
    <property type="molecule type" value="Genomic_DNA"/>
</dbReference>
<comment type="subcellular location">
    <subcellularLocation>
        <location evidence="1">Cytoplasm</location>
    </subcellularLocation>
</comment>
<evidence type="ECO:0000256" key="2">
    <source>
        <dbReference type="ARBA" id="ARBA00007663"/>
    </source>
</evidence>
<dbReference type="InterPro" id="IPR017945">
    <property type="entry name" value="DHBP_synth_RibB-like_a/b_dom"/>
</dbReference>
<gene>
    <name evidence="8" type="ORF">COT27_01385</name>
</gene>
<evidence type="ECO:0000259" key="7">
    <source>
        <dbReference type="PROSITE" id="PS51163"/>
    </source>
</evidence>
<organism evidence="8 9">
    <name type="scientific">Candidatus Kuenenbacteria bacterium CG08_land_8_20_14_0_20_37_23</name>
    <dbReference type="NCBI Taxonomy" id="1974617"/>
    <lineage>
        <taxon>Bacteria</taxon>
        <taxon>Candidatus Kueneniibacteriota</taxon>
    </lineage>
</organism>
<dbReference type="GO" id="GO:0003725">
    <property type="term" value="F:double-stranded RNA binding"/>
    <property type="evidence" value="ECO:0007669"/>
    <property type="project" value="InterPro"/>
</dbReference>
<dbReference type="InterPro" id="IPR050156">
    <property type="entry name" value="TC-AMP_synthase_SUA5"/>
</dbReference>
<proteinExistence type="inferred from homology"/>
<dbReference type="GO" id="GO:0000049">
    <property type="term" value="F:tRNA binding"/>
    <property type="evidence" value="ECO:0007669"/>
    <property type="project" value="TreeGrafter"/>
</dbReference>
<sequence length="195" mass="21796">MQNKETIKKAVDILINGGVLIAPTETAYGFVCDATNKEAIDKIYKIKKREKNKFLPLAVASLAQMQDYFELNKKELDLSKKHPGLSLVVRPRVREQVNNVFLFKDQKDCAVRISTNNLIQSIARKLGRPLTVSSANLAGEDVCYSVPEIKKQIGDLESKVDMILDNGRLKVKKPSTIVRVCGDGVEILRQGEIEI</sequence>
<reference evidence="9" key="1">
    <citation type="submission" date="2017-09" db="EMBL/GenBank/DDBJ databases">
        <title>Depth-based differentiation of microbial function through sediment-hosted aquifers and enrichment of novel symbionts in the deep terrestrial subsurface.</title>
        <authorList>
            <person name="Probst A.J."/>
            <person name="Ladd B."/>
            <person name="Jarett J.K."/>
            <person name="Geller-Mcgrath D.E."/>
            <person name="Sieber C.M.K."/>
            <person name="Emerson J.B."/>
            <person name="Anantharaman K."/>
            <person name="Thomas B.C."/>
            <person name="Malmstrom R."/>
            <person name="Stieglmeier M."/>
            <person name="Klingl A."/>
            <person name="Woyke T."/>
            <person name="Ryan C.M."/>
            <person name="Banfield J.F."/>
        </authorList>
    </citation>
    <scope>NUCLEOTIDE SEQUENCE [LARGE SCALE GENOMIC DNA]</scope>
</reference>
<dbReference type="Pfam" id="PF01300">
    <property type="entry name" value="Sua5_yciO_yrdC"/>
    <property type="match status" value="1"/>
</dbReference>
<evidence type="ECO:0000256" key="4">
    <source>
        <dbReference type="ARBA" id="ARBA00022490"/>
    </source>
</evidence>
<dbReference type="Gene3D" id="3.90.870.10">
    <property type="entry name" value="DHBP synthase"/>
    <property type="match status" value="1"/>
</dbReference>
<evidence type="ECO:0000256" key="1">
    <source>
        <dbReference type="ARBA" id="ARBA00004496"/>
    </source>
</evidence>
<dbReference type="PANTHER" id="PTHR17490:SF10">
    <property type="entry name" value="THREONYLCARBAMOYL-AMP SYNTHASE"/>
    <property type="match status" value="1"/>
</dbReference>
<dbReference type="InterPro" id="IPR006070">
    <property type="entry name" value="Sua5-like_dom"/>
</dbReference>
<dbReference type="NCBIfam" id="TIGR00057">
    <property type="entry name" value="L-threonylcarbamoyladenylate synthase"/>
    <property type="match status" value="1"/>
</dbReference>
<protein>
    <recommendedName>
        <fullName evidence="3">L-threonylcarbamoyladenylate synthase</fullName>
        <ecNumber evidence="3">2.7.7.87</ecNumber>
    </recommendedName>
</protein>
<evidence type="ECO:0000313" key="8">
    <source>
        <dbReference type="EMBL" id="PIU10776.1"/>
    </source>
</evidence>
<accession>A0A2M6XT12</accession>
<dbReference type="SUPFAM" id="SSF55821">
    <property type="entry name" value="YrdC/RibB"/>
    <property type="match status" value="1"/>
</dbReference>
<dbReference type="PANTHER" id="PTHR17490">
    <property type="entry name" value="SUA5"/>
    <property type="match status" value="1"/>
</dbReference>
<dbReference type="AlphaFoldDB" id="A0A2M6XT12"/>
<name>A0A2M6XT12_9BACT</name>
<comment type="catalytic activity">
    <reaction evidence="6">
        <text>L-threonine + hydrogencarbonate + ATP = L-threonylcarbamoyladenylate + diphosphate + H2O</text>
        <dbReference type="Rhea" id="RHEA:36407"/>
        <dbReference type="ChEBI" id="CHEBI:15377"/>
        <dbReference type="ChEBI" id="CHEBI:17544"/>
        <dbReference type="ChEBI" id="CHEBI:30616"/>
        <dbReference type="ChEBI" id="CHEBI:33019"/>
        <dbReference type="ChEBI" id="CHEBI:57926"/>
        <dbReference type="ChEBI" id="CHEBI:73682"/>
        <dbReference type="EC" id="2.7.7.87"/>
    </reaction>
</comment>
<evidence type="ECO:0000256" key="5">
    <source>
        <dbReference type="ARBA" id="ARBA00022679"/>
    </source>
</evidence>
<feature type="domain" description="YrdC-like" evidence="7">
    <location>
        <begin position="4"/>
        <end position="193"/>
    </location>
</feature>